<dbReference type="GO" id="GO:0006508">
    <property type="term" value="P:proteolysis"/>
    <property type="evidence" value="ECO:0007669"/>
    <property type="project" value="UniProtKB-KW"/>
</dbReference>
<dbReference type="EMBL" id="VHII01000021">
    <property type="protein sequence ID" value="KAF1374002.1"/>
    <property type="molecule type" value="Genomic_DNA"/>
</dbReference>
<sequence length="241" mass="28102">MYRMLGQEGMPRDYFIGTLRGLVPTWSWKVSQSMHIWRHWCVTIIVKTQLFIDSFAMTTIWNRGTPRLKMKPQEYNLVVGIINDHHHWTLAVIYPGSKKSLFFDPLGESKKDLQRCLETTRAFMRKKGCNVSRWRCETVQHPKESDFTSCGVFALKFAELLLKKQEVDFPANQQDVNQYRLQIAITLLLESDDLTRRVTFVGRWSMRRTVIGFNVTFAAVGSTSCALKVHQQRDHSFVPRV</sequence>
<dbReference type="InterPro" id="IPR038765">
    <property type="entry name" value="Papain-like_cys_pep_sf"/>
</dbReference>
<dbReference type="InterPro" id="IPR003653">
    <property type="entry name" value="Peptidase_C48_C"/>
</dbReference>
<evidence type="ECO:0000256" key="1">
    <source>
        <dbReference type="ARBA" id="ARBA00005234"/>
    </source>
</evidence>
<evidence type="ECO:0000259" key="4">
    <source>
        <dbReference type="PROSITE" id="PS50600"/>
    </source>
</evidence>
<proteinExistence type="inferred from homology"/>
<organism evidence="5 6">
    <name type="scientific">Perca fluviatilis</name>
    <name type="common">European perch</name>
    <dbReference type="NCBI Taxonomy" id="8168"/>
    <lineage>
        <taxon>Eukaryota</taxon>
        <taxon>Metazoa</taxon>
        <taxon>Chordata</taxon>
        <taxon>Craniata</taxon>
        <taxon>Vertebrata</taxon>
        <taxon>Euteleostomi</taxon>
        <taxon>Actinopterygii</taxon>
        <taxon>Neopterygii</taxon>
        <taxon>Teleostei</taxon>
        <taxon>Neoteleostei</taxon>
        <taxon>Acanthomorphata</taxon>
        <taxon>Eupercaria</taxon>
        <taxon>Perciformes</taxon>
        <taxon>Percoidei</taxon>
        <taxon>Percidae</taxon>
        <taxon>Percinae</taxon>
        <taxon>Perca</taxon>
    </lineage>
</organism>
<protein>
    <recommendedName>
        <fullName evidence="4">Ubiquitin-like protease family profile domain-containing protein</fullName>
    </recommendedName>
</protein>
<evidence type="ECO:0000256" key="2">
    <source>
        <dbReference type="ARBA" id="ARBA00022670"/>
    </source>
</evidence>
<feature type="domain" description="Ubiquitin-like protease family profile" evidence="4">
    <location>
        <begin position="1"/>
        <end position="161"/>
    </location>
</feature>
<gene>
    <name evidence="5" type="ORF">PFLUV_G00244750</name>
</gene>
<dbReference type="SUPFAM" id="SSF54001">
    <property type="entry name" value="Cysteine proteinases"/>
    <property type="match status" value="1"/>
</dbReference>
<dbReference type="PROSITE" id="PS50600">
    <property type="entry name" value="ULP_PROTEASE"/>
    <property type="match status" value="1"/>
</dbReference>
<keyword evidence="2" id="KW-0645">Protease</keyword>
<comment type="similarity">
    <text evidence="1">Belongs to the peptidase C48 family.</text>
</comment>
<dbReference type="AlphaFoldDB" id="A0A6A5EJ71"/>
<dbReference type="GO" id="GO:0008234">
    <property type="term" value="F:cysteine-type peptidase activity"/>
    <property type="evidence" value="ECO:0007669"/>
    <property type="project" value="InterPro"/>
</dbReference>
<dbReference type="OrthoDB" id="413122at2759"/>
<keyword evidence="3" id="KW-0378">Hydrolase</keyword>
<comment type="caution">
    <text evidence="5">The sequence shown here is derived from an EMBL/GenBank/DDBJ whole genome shotgun (WGS) entry which is preliminary data.</text>
</comment>
<evidence type="ECO:0000256" key="3">
    <source>
        <dbReference type="ARBA" id="ARBA00022801"/>
    </source>
</evidence>
<name>A0A6A5EJ71_PERFL</name>
<keyword evidence="6" id="KW-1185">Reference proteome</keyword>
<dbReference type="Proteomes" id="UP000465112">
    <property type="component" value="Chromosome 21"/>
</dbReference>
<dbReference type="Pfam" id="PF02902">
    <property type="entry name" value="Peptidase_C48"/>
    <property type="match status" value="1"/>
</dbReference>
<accession>A0A6A5EJ71</accession>
<evidence type="ECO:0000313" key="6">
    <source>
        <dbReference type="Proteomes" id="UP000465112"/>
    </source>
</evidence>
<reference evidence="5 6" key="1">
    <citation type="submission" date="2019-06" db="EMBL/GenBank/DDBJ databases">
        <title>A chromosome-scale genome assembly of the European perch, Perca fluviatilis.</title>
        <authorList>
            <person name="Roques C."/>
            <person name="Zahm M."/>
            <person name="Cabau C."/>
            <person name="Klopp C."/>
            <person name="Bouchez O."/>
            <person name="Donnadieu C."/>
            <person name="Kuhl H."/>
            <person name="Gislard M."/>
            <person name="Guendouz S."/>
            <person name="Journot L."/>
            <person name="Haffray P."/>
            <person name="Bestin A."/>
            <person name="Morvezen R."/>
            <person name="Feron R."/>
            <person name="Wen M."/>
            <person name="Jouanno E."/>
            <person name="Herpin A."/>
            <person name="Schartl M."/>
            <person name="Postlethwait J."/>
            <person name="Schaerlinger B."/>
            <person name="Chardard D."/>
            <person name="Lecocq T."/>
            <person name="Poncet C."/>
            <person name="Jaffrelo L."/>
            <person name="Lampietro C."/>
            <person name="Guiguen Y."/>
        </authorList>
    </citation>
    <scope>NUCLEOTIDE SEQUENCE [LARGE SCALE GENOMIC DNA]</scope>
    <source>
        <tissue evidence="5">Blood</tissue>
    </source>
</reference>
<evidence type="ECO:0000313" key="5">
    <source>
        <dbReference type="EMBL" id="KAF1374002.1"/>
    </source>
</evidence>
<dbReference type="Gene3D" id="3.40.395.10">
    <property type="entry name" value="Adenoviral Proteinase, Chain A"/>
    <property type="match status" value="1"/>
</dbReference>